<evidence type="ECO:0000313" key="2">
    <source>
        <dbReference type="Proteomes" id="UP000193144"/>
    </source>
</evidence>
<proteinExistence type="predicted"/>
<sequence>MKKAREERGRPSGSWEAEAALLSGIDLSSLQHDQELLMSISADFIYPMLEPQETSTEKGKTAAKDPDCNCNPLTAAGRLPTNEELLSSGQFTQDIGSGRMNFPVPNRTLREYSYTALLRYTDPEKKQIITINSAHSLRGSEPQSLIQFEDLSAVLQNDCNIVDQIVGSLEEPMAGSSSTLTGEFGATAGASASNGIMGGSIGASGGYASSKSQAQQGSGRGLSQFFAESLKQKIQQNASTFRAMNASVVASVDENQSYRLETEVVANQNHCHSLTMMYFEVLRHYAIYQSLVDVEECVFVPLLMSRFSIENLSRWADVLEVCLLHLHANTWTRPAAYGFPIAPAAYPLKGAFDAVERVQTQ</sequence>
<keyword evidence="2" id="KW-1185">Reference proteome</keyword>
<comment type="caution">
    <text evidence="1">The sequence shown here is derived from an EMBL/GenBank/DDBJ whole genome shotgun (WGS) entry which is preliminary data.</text>
</comment>
<name>A0A1Y1ZQC6_9PLEO</name>
<evidence type="ECO:0000313" key="1">
    <source>
        <dbReference type="EMBL" id="ORY12438.1"/>
    </source>
</evidence>
<dbReference type="Proteomes" id="UP000193144">
    <property type="component" value="Unassembled WGS sequence"/>
</dbReference>
<dbReference type="AlphaFoldDB" id="A0A1Y1ZQC6"/>
<dbReference type="EMBL" id="MCFA01000051">
    <property type="protein sequence ID" value="ORY12438.1"/>
    <property type="molecule type" value="Genomic_DNA"/>
</dbReference>
<gene>
    <name evidence="1" type="ORF">BCR34DRAFT_600653</name>
</gene>
<protein>
    <submittedName>
        <fullName evidence="1">Uncharacterized protein</fullName>
    </submittedName>
</protein>
<accession>A0A1Y1ZQC6</accession>
<organism evidence="1 2">
    <name type="scientific">Clohesyomyces aquaticus</name>
    <dbReference type="NCBI Taxonomy" id="1231657"/>
    <lineage>
        <taxon>Eukaryota</taxon>
        <taxon>Fungi</taxon>
        <taxon>Dikarya</taxon>
        <taxon>Ascomycota</taxon>
        <taxon>Pezizomycotina</taxon>
        <taxon>Dothideomycetes</taxon>
        <taxon>Pleosporomycetidae</taxon>
        <taxon>Pleosporales</taxon>
        <taxon>Lindgomycetaceae</taxon>
        <taxon>Clohesyomyces</taxon>
    </lineage>
</organism>
<dbReference type="OrthoDB" id="5328614at2759"/>
<reference evidence="1 2" key="1">
    <citation type="submission" date="2016-07" db="EMBL/GenBank/DDBJ databases">
        <title>Pervasive Adenine N6-methylation of Active Genes in Fungi.</title>
        <authorList>
            <consortium name="DOE Joint Genome Institute"/>
            <person name="Mondo S.J."/>
            <person name="Dannebaum R.O."/>
            <person name="Kuo R.C."/>
            <person name="Labutti K."/>
            <person name="Haridas S."/>
            <person name="Kuo A."/>
            <person name="Salamov A."/>
            <person name="Ahrendt S.R."/>
            <person name="Lipzen A."/>
            <person name="Sullivan W."/>
            <person name="Andreopoulos W.B."/>
            <person name="Clum A."/>
            <person name="Lindquist E."/>
            <person name="Daum C."/>
            <person name="Ramamoorthy G.K."/>
            <person name="Gryganskyi A."/>
            <person name="Culley D."/>
            <person name="Magnuson J.K."/>
            <person name="James T.Y."/>
            <person name="O'Malley M.A."/>
            <person name="Stajich J.E."/>
            <person name="Spatafora J.W."/>
            <person name="Visel A."/>
            <person name="Grigoriev I.V."/>
        </authorList>
    </citation>
    <scope>NUCLEOTIDE SEQUENCE [LARGE SCALE GENOMIC DNA]</scope>
    <source>
        <strain evidence="1 2">CBS 115471</strain>
    </source>
</reference>